<dbReference type="InterPro" id="IPR009078">
    <property type="entry name" value="Ferritin-like_SF"/>
</dbReference>
<name>A0A7G4AVX4_9CAUD</name>
<dbReference type="PANTHER" id="PTHR42932:SF1">
    <property type="entry name" value="GENERAL STRESS PROTEIN 20U"/>
    <property type="match status" value="1"/>
</dbReference>
<dbReference type="PRINTS" id="PR01346">
    <property type="entry name" value="HELNAPAPROT"/>
</dbReference>
<dbReference type="SUPFAM" id="SSF47240">
    <property type="entry name" value="Ferritin-like"/>
    <property type="match status" value="1"/>
</dbReference>
<comment type="similarity">
    <text evidence="1">Belongs to the Dps family.</text>
</comment>
<evidence type="ECO:0000313" key="4">
    <source>
        <dbReference type="Proteomes" id="UP000515922"/>
    </source>
</evidence>
<dbReference type="EMBL" id="MT711976">
    <property type="protein sequence ID" value="QMP84164.1"/>
    <property type="molecule type" value="Genomic_DNA"/>
</dbReference>
<dbReference type="PANTHER" id="PTHR42932">
    <property type="entry name" value="GENERAL STRESS PROTEIN 20U"/>
    <property type="match status" value="1"/>
</dbReference>
<evidence type="ECO:0000259" key="2">
    <source>
        <dbReference type="Pfam" id="PF00210"/>
    </source>
</evidence>
<dbReference type="InterPro" id="IPR012347">
    <property type="entry name" value="Ferritin-like"/>
</dbReference>
<dbReference type="Proteomes" id="UP000515922">
    <property type="component" value="Segment"/>
</dbReference>
<dbReference type="GO" id="GO:0008199">
    <property type="term" value="F:ferric iron binding"/>
    <property type="evidence" value="ECO:0007669"/>
    <property type="project" value="InterPro"/>
</dbReference>
<protein>
    <submittedName>
        <fullName evidence="3">DNA starvation/stationary phase protection protein</fullName>
    </submittedName>
</protein>
<dbReference type="Pfam" id="PF00210">
    <property type="entry name" value="Ferritin"/>
    <property type="match status" value="1"/>
</dbReference>
<gene>
    <name evidence="3" type="ORF">HUN41_00034</name>
</gene>
<sequence length="133" mass="15463">MSRSELNPFVNRLLAMAVEAKYYHWNIQGPSFFFMHEKLDELYSDLNSYADLLAERIRAANSINFVGVEVDVQFDSIRFDRASIAHNVMIDLNDLTTDLKTAIVEERDPATQDVLVEIQRGIDKWLWMFTSSR</sequence>
<evidence type="ECO:0000256" key="1">
    <source>
        <dbReference type="ARBA" id="ARBA00009497"/>
    </source>
</evidence>
<feature type="domain" description="Ferritin/DPS" evidence="2">
    <location>
        <begin position="5"/>
        <end position="130"/>
    </location>
</feature>
<dbReference type="Gene3D" id="1.20.1260.10">
    <property type="match status" value="1"/>
</dbReference>
<dbReference type="InterPro" id="IPR002177">
    <property type="entry name" value="DPS_DNA-bd"/>
</dbReference>
<accession>A0A7G4AVX4</accession>
<evidence type="ECO:0000313" key="3">
    <source>
        <dbReference type="EMBL" id="QMP84164.1"/>
    </source>
</evidence>
<keyword evidence="4" id="KW-1185">Reference proteome</keyword>
<dbReference type="InterPro" id="IPR008331">
    <property type="entry name" value="Ferritin_DPS_dom"/>
</dbReference>
<organism evidence="3 4">
    <name type="scientific">Streptomyces phage Coruscant</name>
    <dbReference type="NCBI Taxonomy" id="2739834"/>
    <lineage>
        <taxon>Viruses</taxon>
        <taxon>Duplodnaviria</taxon>
        <taxon>Heunggongvirae</taxon>
        <taxon>Uroviricota</taxon>
        <taxon>Caudoviricetes</taxon>
        <taxon>Stanwilliamsviridae</taxon>
        <taxon>Boydwoodruffvirinae</taxon>
        <taxon>Coruscantvirus</taxon>
        <taxon>Coruscantvirus coruscant</taxon>
    </lineage>
</organism>
<proteinExistence type="inferred from homology"/>
<reference evidence="3 4" key="1">
    <citation type="submission" date="2020-07" db="EMBL/GenBank/DDBJ databases">
        <title>Streptomyces phage Genome sequencing and assembly.</title>
        <authorList>
            <person name="Sharma V."/>
            <person name="Hardy A."/>
            <person name="Frunzke J."/>
        </authorList>
    </citation>
    <scope>NUCLEOTIDE SEQUENCE [LARGE SCALE GENOMIC DNA]</scope>
</reference>